<comment type="subunit">
    <text evidence="8">Homodimer.</text>
</comment>
<comment type="function">
    <text evidence="8">Catalyzes the ATP-dependent amidation of deamido-NAD to form NAD. Uses ammonia as a nitrogen source.</text>
</comment>
<dbReference type="Pfam" id="PF02540">
    <property type="entry name" value="NAD_synthase"/>
    <property type="match status" value="1"/>
</dbReference>
<evidence type="ECO:0000313" key="13">
    <source>
        <dbReference type="EMBL" id="GHE79456.1"/>
    </source>
</evidence>
<feature type="binding site" evidence="8">
    <location>
        <position position="119"/>
    </location>
    <ligand>
        <name>Mg(2+)</name>
        <dbReference type="ChEBI" id="CHEBI:18420"/>
    </ligand>
</feature>
<feature type="binding site" evidence="8">
    <location>
        <begin position="113"/>
        <end position="120"/>
    </location>
    <ligand>
        <name>ATP</name>
        <dbReference type="ChEBI" id="CHEBI:30616"/>
    </ligand>
</feature>
<evidence type="ECO:0000256" key="5">
    <source>
        <dbReference type="ARBA" id="ARBA00022840"/>
    </source>
</evidence>
<proteinExistence type="inferred from homology"/>
<evidence type="ECO:0000256" key="6">
    <source>
        <dbReference type="ARBA" id="ARBA00022842"/>
    </source>
</evidence>
<feature type="binding site" evidence="8">
    <location>
        <position position="250"/>
    </location>
    <ligand>
        <name>deamido-NAD(+)</name>
        <dbReference type="ChEBI" id="CHEBI:58437"/>
        <note>ligand shared between two neighboring subunits</note>
    </ligand>
</feature>
<dbReference type="InterPro" id="IPR022926">
    <property type="entry name" value="NH(3)-dep_NAD(+)_synth"/>
</dbReference>
<evidence type="ECO:0000256" key="1">
    <source>
        <dbReference type="ARBA" id="ARBA00005859"/>
    </source>
</evidence>
<feature type="region of interest" description="Disordered" evidence="11">
    <location>
        <begin position="1"/>
        <end position="61"/>
    </location>
</feature>
<evidence type="ECO:0000259" key="12">
    <source>
        <dbReference type="Pfam" id="PF02540"/>
    </source>
</evidence>
<dbReference type="GO" id="GO:0009435">
    <property type="term" value="P:NAD+ biosynthetic process"/>
    <property type="evidence" value="ECO:0007669"/>
    <property type="project" value="UniProtKB-UniRule"/>
</dbReference>
<feature type="domain" description="NAD/GMP synthase" evidence="12">
    <location>
        <begin position="91"/>
        <end position="335"/>
    </location>
</feature>
<dbReference type="GO" id="GO:0046872">
    <property type="term" value="F:metal ion binding"/>
    <property type="evidence" value="ECO:0007669"/>
    <property type="project" value="UniProtKB-KW"/>
</dbReference>
<keyword evidence="14" id="KW-1185">Reference proteome</keyword>
<dbReference type="PANTHER" id="PTHR23090">
    <property type="entry name" value="NH 3 /GLUTAMINE-DEPENDENT NAD + SYNTHETASE"/>
    <property type="match status" value="1"/>
</dbReference>
<evidence type="ECO:0000256" key="7">
    <source>
        <dbReference type="ARBA" id="ARBA00023027"/>
    </source>
</evidence>
<feature type="compositionally biased region" description="Low complexity" evidence="11">
    <location>
        <begin position="39"/>
        <end position="49"/>
    </location>
</feature>
<gene>
    <name evidence="8 13" type="primary">nadE</name>
    <name evidence="13" type="ORF">GCM10014715_38320</name>
</gene>
<reference evidence="13" key="2">
    <citation type="submission" date="2020-09" db="EMBL/GenBank/DDBJ databases">
        <authorList>
            <person name="Sun Q."/>
            <person name="Ohkuma M."/>
        </authorList>
    </citation>
    <scope>NUCLEOTIDE SEQUENCE</scope>
    <source>
        <strain evidence="13">JCM 3302</strain>
    </source>
</reference>
<dbReference type="NCBIfam" id="NF001979">
    <property type="entry name" value="PRK00768.1"/>
    <property type="match status" value="1"/>
</dbReference>
<dbReference type="EC" id="6.3.1.5" evidence="8 10"/>
<dbReference type="GO" id="GO:0008795">
    <property type="term" value="F:NAD+ synthase activity"/>
    <property type="evidence" value="ECO:0007669"/>
    <property type="project" value="UniProtKB-UniRule"/>
</dbReference>
<evidence type="ECO:0000256" key="2">
    <source>
        <dbReference type="ARBA" id="ARBA00022598"/>
    </source>
</evidence>
<accession>A0A919A1A7</accession>
<dbReference type="GO" id="GO:0005524">
    <property type="term" value="F:ATP binding"/>
    <property type="evidence" value="ECO:0007669"/>
    <property type="project" value="UniProtKB-UniRule"/>
</dbReference>
<keyword evidence="6 8" id="KW-0460">Magnesium</keyword>
<dbReference type="NCBIfam" id="TIGR00552">
    <property type="entry name" value="nadE"/>
    <property type="match status" value="1"/>
</dbReference>
<keyword evidence="2 8" id="KW-0436">Ligase</keyword>
<evidence type="ECO:0000256" key="11">
    <source>
        <dbReference type="SAM" id="MobiDB-lite"/>
    </source>
</evidence>
<feature type="binding site" evidence="8">
    <location>
        <position position="235"/>
    </location>
    <ligand>
        <name>Mg(2+)</name>
        <dbReference type="ChEBI" id="CHEBI:18420"/>
    </ligand>
</feature>
<evidence type="ECO:0000313" key="14">
    <source>
        <dbReference type="Proteomes" id="UP000641386"/>
    </source>
</evidence>
<dbReference type="InterPro" id="IPR014729">
    <property type="entry name" value="Rossmann-like_a/b/a_fold"/>
</dbReference>
<feature type="binding site" evidence="8">
    <location>
        <position position="281"/>
    </location>
    <ligand>
        <name>ATP</name>
        <dbReference type="ChEBI" id="CHEBI:30616"/>
    </ligand>
</feature>
<evidence type="ECO:0000256" key="10">
    <source>
        <dbReference type="RuleBase" id="RU003812"/>
    </source>
</evidence>
<dbReference type="SUPFAM" id="SSF52402">
    <property type="entry name" value="Adenine nucleotide alpha hydrolases-like"/>
    <property type="match status" value="1"/>
</dbReference>
<feature type="binding site" description="in other chain" evidence="8">
    <location>
        <position position="243"/>
    </location>
    <ligand>
        <name>deamido-NAD(+)</name>
        <dbReference type="ChEBI" id="CHEBI:58437"/>
        <note>ligand shared between two neighboring subunits</note>
    </ligand>
</feature>
<reference evidence="13" key="1">
    <citation type="journal article" date="2014" name="Int. J. Syst. Evol. Microbiol.">
        <title>Complete genome sequence of Corynebacterium casei LMG S-19264T (=DSM 44701T), isolated from a smear-ripened cheese.</title>
        <authorList>
            <consortium name="US DOE Joint Genome Institute (JGI-PGF)"/>
            <person name="Walter F."/>
            <person name="Albersmeier A."/>
            <person name="Kalinowski J."/>
            <person name="Ruckert C."/>
        </authorList>
    </citation>
    <scope>NUCLEOTIDE SEQUENCE</scope>
    <source>
        <strain evidence="13">JCM 3302</strain>
    </source>
</reference>
<dbReference type="EMBL" id="BNBC01000017">
    <property type="protein sequence ID" value="GHE79456.1"/>
    <property type="molecule type" value="Genomic_DNA"/>
</dbReference>
<keyword evidence="7 8" id="KW-0520">NAD</keyword>
<evidence type="ECO:0000256" key="3">
    <source>
        <dbReference type="ARBA" id="ARBA00022723"/>
    </source>
</evidence>
<dbReference type="InterPro" id="IPR022310">
    <property type="entry name" value="NAD/GMP_synthase"/>
</dbReference>
<dbReference type="Proteomes" id="UP000641386">
    <property type="component" value="Unassembled WGS sequence"/>
</dbReference>
<keyword evidence="4 8" id="KW-0547">Nucleotide-binding</keyword>
<feature type="binding site" description="in other chain" evidence="8">
    <location>
        <position position="210"/>
    </location>
    <ligand>
        <name>deamido-NAD(+)</name>
        <dbReference type="ChEBI" id="CHEBI:58437"/>
        <note>ligand shared between two neighboring subunits</note>
    </ligand>
</feature>
<name>A0A919A1A7_9ACTN</name>
<evidence type="ECO:0000256" key="4">
    <source>
        <dbReference type="ARBA" id="ARBA00022741"/>
    </source>
</evidence>
<dbReference type="PANTHER" id="PTHR23090:SF7">
    <property type="entry name" value="NH(3)-DEPENDENT NAD(+) SYNTHETASE"/>
    <property type="match status" value="1"/>
</dbReference>
<comment type="catalytic activity">
    <reaction evidence="8 10">
        <text>deamido-NAD(+) + NH4(+) + ATP = AMP + diphosphate + NAD(+) + H(+)</text>
        <dbReference type="Rhea" id="RHEA:21188"/>
        <dbReference type="ChEBI" id="CHEBI:15378"/>
        <dbReference type="ChEBI" id="CHEBI:28938"/>
        <dbReference type="ChEBI" id="CHEBI:30616"/>
        <dbReference type="ChEBI" id="CHEBI:33019"/>
        <dbReference type="ChEBI" id="CHEBI:57540"/>
        <dbReference type="ChEBI" id="CHEBI:58437"/>
        <dbReference type="ChEBI" id="CHEBI:456215"/>
        <dbReference type="EC" id="6.3.1.5"/>
    </reaction>
</comment>
<comment type="similarity">
    <text evidence="1 8 9">Belongs to the NAD synthetase family.</text>
</comment>
<dbReference type="HAMAP" id="MF_00193">
    <property type="entry name" value="NadE_ammonia_dep"/>
    <property type="match status" value="1"/>
</dbReference>
<dbReference type="GO" id="GO:0003952">
    <property type="term" value="F:NAD+ synthase (glutamine-hydrolyzing) activity"/>
    <property type="evidence" value="ECO:0007669"/>
    <property type="project" value="InterPro"/>
</dbReference>
<keyword evidence="3 8" id="KW-0479">Metal-binding</keyword>
<dbReference type="AlphaFoldDB" id="A0A919A1A7"/>
<dbReference type="GO" id="GO:0004359">
    <property type="term" value="F:glutaminase activity"/>
    <property type="evidence" value="ECO:0007669"/>
    <property type="project" value="InterPro"/>
</dbReference>
<sequence>MRHAGQRPADMPGAAGFRAAKWHTPIGTSRPSSRVLPSPARVRGPGPAARADRAQGPDRGASVTDLATMSLQQEIARDLQVSASFDAQEEIERRVAFLAGQLTSTGLRSLVLGISGGVDSLTAGRLCQLAVERVRAAGREAEFFAMRLPYGDQADEKDAQQALEFIRPDRVLTVDVKPASDAALQAALAGGTEFRDAHHQDFVHGNIKARQRMIAQYAVAGAHEGLVVGTDHAAEAVSGFFTKFGDGAADVVPLTGLTKRRVRAVAQALGAPSALVLKTPTADLETLNPGRPDEDALGVTYDDIDDFLEGKAVGEAAFEAIARRYRLTEHKRRPPIAP</sequence>
<evidence type="ECO:0000256" key="9">
    <source>
        <dbReference type="RuleBase" id="RU003811"/>
    </source>
</evidence>
<feature type="binding site" description="in other chain" evidence="8">
    <location>
        <begin position="330"/>
        <end position="331"/>
    </location>
    <ligand>
        <name>deamido-NAD(+)</name>
        <dbReference type="ChEBI" id="CHEBI:58437"/>
        <note>ligand shared between two neighboring subunits</note>
    </ligand>
</feature>
<dbReference type="Gene3D" id="3.40.50.620">
    <property type="entry name" value="HUPs"/>
    <property type="match status" value="1"/>
</dbReference>
<dbReference type="InterPro" id="IPR003694">
    <property type="entry name" value="NAD_synthase"/>
</dbReference>
<evidence type="ECO:0000256" key="8">
    <source>
        <dbReference type="HAMAP-Rule" id="MF_00193"/>
    </source>
</evidence>
<keyword evidence="5 8" id="KW-0067">ATP-binding</keyword>
<comment type="pathway">
    <text evidence="8">Cofactor biosynthesis; NAD(+) biosynthesis; NAD(+) from deamido-NAD(+) (ammonia route): step 1/1.</text>
</comment>
<comment type="caution">
    <text evidence="13">The sequence shown here is derived from an EMBL/GenBank/DDBJ whole genome shotgun (WGS) entry which is preliminary data.</text>
</comment>
<dbReference type="CDD" id="cd00553">
    <property type="entry name" value="NAD_synthase"/>
    <property type="match status" value="1"/>
</dbReference>
<protein>
    <recommendedName>
        <fullName evidence="8 10">NH(3)-dependent NAD(+) synthetase</fullName>
        <ecNumber evidence="8 10">6.3.1.5</ecNumber>
    </recommendedName>
</protein>
<dbReference type="GO" id="GO:0005737">
    <property type="term" value="C:cytoplasm"/>
    <property type="evidence" value="ECO:0007669"/>
    <property type="project" value="InterPro"/>
</dbReference>
<organism evidence="13 14">
    <name type="scientific">Streptomyces spiralis</name>
    <dbReference type="NCBI Taxonomy" id="66376"/>
    <lineage>
        <taxon>Bacteria</taxon>
        <taxon>Bacillati</taxon>
        <taxon>Actinomycetota</taxon>
        <taxon>Actinomycetes</taxon>
        <taxon>Kitasatosporales</taxon>
        <taxon>Streptomycetaceae</taxon>
        <taxon>Streptomyces</taxon>
    </lineage>
</organism>
<feature type="binding site" evidence="8">
    <location>
        <position position="230"/>
    </location>
    <ligand>
        <name>ATP</name>
        <dbReference type="ChEBI" id="CHEBI:30616"/>
    </ligand>
</feature>
<feature type="binding site" evidence="8">
    <location>
        <position position="259"/>
    </location>
    <ligand>
        <name>ATP</name>
        <dbReference type="ChEBI" id="CHEBI:30616"/>
    </ligand>
</feature>